<reference evidence="1 2" key="1">
    <citation type="journal article" date="2010" name="Cell">
        <title>The genome of Naegleria gruberi illuminates early eukaryotic versatility.</title>
        <authorList>
            <person name="Fritz-Laylin L.K."/>
            <person name="Prochnik S.E."/>
            <person name="Ginger M.L."/>
            <person name="Dacks J.B."/>
            <person name="Carpenter M.L."/>
            <person name="Field M.C."/>
            <person name="Kuo A."/>
            <person name="Paredez A."/>
            <person name="Chapman J."/>
            <person name="Pham J."/>
            <person name="Shu S."/>
            <person name="Neupane R."/>
            <person name="Cipriano M."/>
            <person name="Mancuso J."/>
            <person name="Tu H."/>
            <person name="Salamov A."/>
            <person name="Lindquist E."/>
            <person name="Shapiro H."/>
            <person name="Lucas S."/>
            <person name="Grigoriev I.V."/>
            <person name="Cande W.Z."/>
            <person name="Fulton C."/>
            <person name="Rokhsar D.S."/>
            <person name="Dawson S.C."/>
        </authorList>
    </citation>
    <scope>NUCLEOTIDE SEQUENCE [LARGE SCALE GENOMIC DNA]</scope>
    <source>
        <strain evidence="1 2">NEG-M</strain>
    </source>
</reference>
<dbReference type="VEuPathDB" id="AmoebaDB:NAEGRDRAFT_59657"/>
<dbReference type="EMBL" id="GG738913">
    <property type="protein sequence ID" value="EFC37899.1"/>
    <property type="molecule type" value="Genomic_DNA"/>
</dbReference>
<name>D2VZ86_NAEGR</name>
<gene>
    <name evidence="1" type="ORF">NAEGRDRAFT_59657</name>
</gene>
<sequence length="527" mass="62052">MTAADLQKSKKMSFRNKTNPPKVCKCLPKIPFEVLIGCFQESERVSFQSASSFYSNAFGQGRRNTFSGKSCLYRTVDLRTKFEEYLYDNLPIFDSEVICQKLQFLDIFCESMKIKGKPLYHIRDVFSLCNTYLYELIKGIEQDGSVIIHNNSLEYSFLKQFSCVVSENEELLPVFSSHEYLKSWFSKKQKELLEWKVDETFQHTTEEYQDDQLGILITMFVNQMHGHFLYFQEKNSKYCKKWMQENITELPKHLFECLKSAAEKTQKYRDHLAYSHNDGFSIPKIIDADFEIIHHLSNLRSSSWKMLSISKLNEILSFSSTENFTSCPKGKIHKFVYYEPYNILQLTKAMLSYKYDRPSEFYKLGECQEYQKLDVNNSSKKYSTVVMPVSLQLNSILPKRQTTSIFATKAKFINTELVETTFLYKSCNSDTKNPYLTLGGFILQKDDTNRTRIIDSKMYHFGGILQTDFALSLFVAKSRKELKPRVEWMMEKVREKGFVLDEEKELVWRTFCEYCREYFKVDPNELE</sequence>
<evidence type="ECO:0000313" key="1">
    <source>
        <dbReference type="EMBL" id="EFC37899.1"/>
    </source>
</evidence>
<dbReference type="GeneID" id="8857838"/>
<dbReference type="RefSeq" id="XP_002670643.1">
    <property type="nucleotide sequence ID" value="XM_002670597.1"/>
</dbReference>
<accession>D2VZ86</accession>
<dbReference type="InParanoid" id="D2VZ86"/>
<dbReference type="Proteomes" id="UP000006671">
    <property type="component" value="Unassembled WGS sequence"/>
</dbReference>
<evidence type="ECO:0000313" key="2">
    <source>
        <dbReference type="Proteomes" id="UP000006671"/>
    </source>
</evidence>
<protein>
    <submittedName>
        <fullName evidence="1">Predicted protein</fullName>
    </submittedName>
</protein>
<dbReference type="AlphaFoldDB" id="D2VZ86"/>
<organism evidence="2">
    <name type="scientific">Naegleria gruberi</name>
    <name type="common">Amoeba</name>
    <dbReference type="NCBI Taxonomy" id="5762"/>
    <lineage>
        <taxon>Eukaryota</taxon>
        <taxon>Discoba</taxon>
        <taxon>Heterolobosea</taxon>
        <taxon>Tetramitia</taxon>
        <taxon>Eutetramitia</taxon>
        <taxon>Vahlkampfiidae</taxon>
        <taxon>Naegleria</taxon>
    </lineage>
</organism>
<dbReference type="KEGG" id="ngr:NAEGRDRAFT_59657"/>
<proteinExistence type="predicted"/>
<keyword evidence="2" id="KW-1185">Reference proteome</keyword>